<keyword evidence="8" id="KW-0472">Membrane</keyword>
<organism evidence="10">
    <name type="scientific">Thermogemmatispora argillosa</name>
    <dbReference type="NCBI Taxonomy" id="2045280"/>
    <lineage>
        <taxon>Bacteria</taxon>
        <taxon>Bacillati</taxon>
        <taxon>Chloroflexota</taxon>
        <taxon>Ktedonobacteria</taxon>
        <taxon>Thermogemmatisporales</taxon>
        <taxon>Thermogemmatisporaceae</taxon>
        <taxon>Thermogemmatispora</taxon>
    </lineage>
</organism>
<feature type="domain" description="ABC transporter" evidence="9">
    <location>
        <begin position="16"/>
        <end position="254"/>
    </location>
</feature>
<sequence>MSLMQVSALQPGQVIYQLRGVRYRYHGRHLALDGIDLEITHGEQIALLGANGSGKSTLLKLLDGLLAPEEGYMRALGREIQAVAAGQETFTFHRQVGLVFQDPDVQLFSATVFDDVAFGPLQLGLPREEVKRRCQEALELMEISHLADRAPFELSGGEKKRAAIASVLSLQPEVILLDEPTASLDPRTKWVLVNLIRRLGEQGRTIVTATHELEIVPLIARRVLVLGEERRILADGQPEEILRDRALLIRANLIHPQLHRSWFLTLEKEIEPQAPSDAPASSL</sequence>
<dbReference type="FunFam" id="3.40.50.300:FF:000224">
    <property type="entry name" value="Energy-coupling factor transporter ATP-binding protein EcfA"/>
    <property type="match status" value="1"/>
</dbReference>
<dbReference type="Pfam" id="PF00005">
    <property type="entry name" value="ABC_tran"/>
    <property type="match status" value="1"/>
</dbReference>
<dbReference type="PROSITE" id="PS00211">
    <property type="entry name" value="ABC_TRANSPORTER_1"/>
    <property type="match status" value="1"/>
</dbReference>
<protein>
    <submittedName>
        <fullName evidence="10">Cobalt ABC transporter</fullName>
    </submittedName>
</protein>
<dbReference type="GO" id="GO:0016887">
    <property type="term" value="F:ATP hydrolysis activity"/>
    <property type="evidence" value="ECO:0007669"/>
    <property type="project" value="InterPro"/>
</dbReference>
<evidence type="ECO:0000256" key="8">
    <source>
        <dbReference type="ARBA" id="ARBA00023136"/>
    </source>
</evidence>
<keyword evidence="3" id="KW-0813">Transport</keyword>
<dbReference type="InterPro" id="IPR017871">
    <property type="entry name" value="ABC_transporter-like_CS"/>
</dbReference>
<keyword evidence="7" id="KW-1278">Translocase</keyword>
<dbReference type="PANTHER" id="PTHR43553">
    <property type="entry name" value="HEAVY METAL TRANSPORTER"/>
    <property type="match status" value="1"/>
</dbReference>
<keyword evidence="4" id="KW-1003">Cell membrane</keyword>
<dbReference type="InterPro" id="IPR015856">
    <property type="entry name" value="ABC_transpr_CbiO/EcfA_su"/>
</dbReference>
<dbReference type="GO" id="GO:0043190">
    <property type="term" value="C:ATP-binding cassette (ABC) transporter complex"/>
    <property type="evidence" value="ECO:0007669"/>
    <property type="project" value="TreeGrafter"/>
</dbReference>
<evidence type="ECO:0000256" key="7">
    <source>
        <dbReference type="ARBA" id="ARBA00022967"/>
    </source>
</evidence>
<evidence type="ECO:0000259" key="9">
    <source>
        <dbReference type="PROSITE" id="PS50893"/>
    </source>
</evidence>
<dbReference type="PANTHER" id="PTHR43553:SF24">
    <property type="entry name" value="ENERGY-COUPLING FACTOR TRANSPORTER ATP-BINDING PROTEIN ECFA1"/>
    <property type="match status" value="1"/>
</dbReference>
<evidence type="ECO:0000256" key="6">
    <source>
        <dbReference type="ARBA" id="ARBA00022840"/>
    </source>
</evidence>
<dbReference type="AlphaFoldDB" id="A0A455T165"/>
<dbReference type="PROSITE" id="PS50893">
    <property type="entry name" value="ABC_TRANSPORTER_2"/>
    <property type="match status" value="1"/>
</dbReference>
<accession>A0A455T165</accession>
<dbReference type="EMBL" id="AP019377">
    <property type="protein sequence ID" value="BBH93598.1"/>
    <property type="molecule type" value="Genomic_DNA"/>
</dbReference>
<evidence type="ECO:0000256" key="2">
    <source>
        <dbReference type="ARBA" id="ARBA00005417"/>
    </source>
</evidence>
<dbReference type="SUPFAM" id="SSF52540">
    <property type="entry name" value="P-loop containing nucleoside triphosphate hydrolases"/>
    <property type="match status" value="1"/>
</dbReference>
<dbReference type="CDD" id="cd03225">
    <property type="entry name" value="ABC_cobalt_CbiO_domain1"/>
    <property type="match status" value="1"/>
</dbReference>
<proteinExistence type="inferred from homology"/>
<dbReference type="GO" id="GO:0005524">
    <property type="term" value="F:ATP binding"/>
    <property type="evidence" value="ECO:0007669"/>
    <property type="project" value="UniProtKB-KW"/>
</dbReference>
<evidence type="ECO:0000256" key="4">
    <source>
        <dbReference type="ARBA" id="ARBA00022475"/>
    </source>
</evidence>
<evidence type="ECO:0000313" key="10">
    <source>
        <dbReference type="EMBL" id="BBH93598.1"/>
    </source>
</evidence>
<dbReference type="InterPro" id="IPR050095">
    <property type="entry name" value="ECF_ABC_transporter_ATP-bd"/>
</dbReference>
<dbReference type="SMART" id="SM00382">
    <property type="entry name" value="AAA"/>
    <property type="match status" value="1"/>
</dbReference>
<dbReference type="InterPro" id="IPR003593">
    <property type="entry name" value="AAA+_ATPase"/>
</dbReference>
<name>A0A455T165_9CHLR</name>
<keyword evidence="5" id="KW-0547">Nucleotide-binding</keyword>
<keyword evidence="6" id="KW-0067">ATP-binding</keyword>
<evidence type="ECO:0000256" key="5">
    <source>
        <dbReference type="ARBA" id="ARBA00022741"/>
    </source>
</evidence>
<gene>
    <name evidence="10" type="ORF">KTA_17970</name>
</gene>
<comment type="similarity">
    <text evidence="2">Belongs to the ABC transporter superfamily.</text>
</comment>
<dbReference type="InterPro" id="IPR003439">
    <property type="entry name" value="ABC_transporter-like_ATP-bd"/>
</dbReference>
<comment type="subcellular location">
    <subcellularLocation>
        <location evidence="1">Cell membrane</location>
    </subcellularLocation>
</comment>
<dbReference type="GO" id="GO:0042626">
    <property type="term" value="F:ATPase-coupled transmembrane transporter activity"/>
    <property type="evidence" value="ECO:0007669"/>
    <property type="project" value="TreeGrafter"/>
</dbReference>
<dbReference type="Gene3D" id="3.40.50.300">
    <property type="entry name" value="P-loop containing nucleotide triphosphate hydrolases"/>
    <property type="match status" value="1"/>
</dbReference>
<evidence type="ECO:0000256" key="3">
    <source>
        <dbReference type="ARBA" id="ARBA00022448"/>
    </source>
</evidence>
<dbReference type="InterPro" id="IPR027417">
    <property type="entry name" value="P-loop_NTPase"/>
</dbReference>
<reference evidence="10" key="1">
    <citation type="submission" date="2018-12" db="EMBL/GenBank/DDBJ databases">
        <title>Novel natural products biosynthetic potential of the class Ktedonobacteria.</title>
        <authorList>
            <person name="Zheng Y."/>
            <person name="Saitou A."/>
            <person name="Wang C.M."/>
            <person name="Toyoda A."/>
            <person name="Minakuchi Y."/>
            <person name="Sekiguchi Y."/>
            <person name="Ueda K."/>
            <person name="Takano H."/>
            <person name="Sakai Y."/>
            <person name="Yokota A."/>
            <person name="Yabe S."/>
        </authorList>
    </citation>
    <scope>NUCLEOTIDE SEQUENCE</scope>
    <source>
        <strain evidence="10">A3-2</strain>
    </source>
</reference>
<evidence type="ECO:0000256" key="1">
    <source>
        <dbReference type="ARBA" id="ARBA00004236"/>
    </source>
</evidence>